<dbReference type="Pfam" id="PF16582">
    <property type="entry name" value="TPP_enzyme_M_2"/>
    <property type="match status" value="1"/>
</dbReference>
<keyword evidence="4 6" id="KW-0786">Thiamine pyrophosphate</keyword>
<comment type="subunit">
    <text evidence="6">Homodimer.</text>
</comment>
<accession>A0ABV4XPJ6</accession>
<dbReference type="HAMAP" id="MF_01659">
    <property type="entry name" value="MenD"/>
    <property type="match status" value="1"/>
</dbReference>
<comment type="function">
    <text evidence="6">Catalyzes the thiamine diphosphate-dependent decarboxylation of 2-oxoglutarate and the subsequent addition of the resulting succinic semialdehyde-thiamine pyrophosphate anion to isochorismate to yield 2-succinyl-5-enolpyruvyl-6-hydroxy-3-cyclohexene-1-carboxylate (SEPHCHC).</text>
</comment>
<proteinExistence type="inferred from homology"/>
<sequence length="580" mass="66055">MSLDFRNTNTLWASIITETLKRLGLSTAIICPGSRSTPLTITFAQEKQIETIPVLDERSAAFFALGIAKKTNLPVALICTSGTAGANFYPAIIEAKESRIPLLIFTADRPPELRDCHSGQTIDQVKMYGNYPNWQTELATPSVEIGILNYLRQTIVFGWERSLFPTPGPVHFNIPFRDPLAPIPDHNTNYLKSQISLKIFFDSLANKQPELPNYASYSILHHLQEWRNFERVIIICGTASPPFPQEYCQAISHLSQTLKAPVLAEGLSPLRNYNQLNPYLISTYDLILRNQQIAQQLTPEIVIQIGDLPTSKELRTWLETTQPKRWIIDPSHHNFDPLHGKTTHLRIAIEQLADRCQIEVNINSKYLQIWCDIEAKVRQQINQEMTATENIFESKIPWLISQSLPAETPIFIANSMPVRDVEFFWQPNNSRIQPFFNRGANGIDGTLSTALGIAHRQKSSVMLTGDLALLHDTNGFLLRNKFIGHLTIILINNNGGGIFEMLPIAKFEPPFEEYFATPQDIDFAQLCATYNVEYELINSWQHLQERLNPLPEKGIRVLEIQTNRKADAKWRQENLRKFAM</sequence>
<dbReference type="InterPro" id="IPR032264">
    <property type="entry name" value="MenD_middle"/>
</dbReference>
<keyword evidence="10" id="KW-1185">Reference proteome</keyword>
<dbReference type="Gene3D" id="3.40.50.970">
    <property type="match status" value="2"/>
</dbReference>
<protein>
    <recommendedName>
        <fullName evidence="6">2-succinyl-5-enolpyruvyl-6-hydroxy-3-cyclohexene-1-carboxylate synthase</fullName>
        <shortName evidence="6">SEPHCHC synthase</shortName>
        <ecNumber evidence="6">2.2.1.9</ecNumber>
    </recommendedName>
</protein>
<gene>
    <name evidence="6 9" type="primary">menD</name>
    <name evidence="9" type="ORF">ACE1CI_09725</name>
</gene>
<name>A0ABV4XPJ6_9CYAN</name>
<feature type="domain" description="Menaquinone biosynthesis protein MenD middle" evidence="8">
    <location>
        <begin position="221"/>
        <end position="412"/>
    </location>
</feature>
<keyword evidence="1 6" id="KW-0808">Transferase</keyword>
<dbReference type="Gene3D" id="3.40.50.1220">
    <property type="entry name" value="TPP-binding domain"/>
    <property type="match status" value="1"/>
</dbReference>
<dbReference type="PANTHER" id="PTHR42916:SF1">
    <property type="entry name" value="PROTEIN PHYLLO, CHLOROPLASTIC"/>
    <property type="match status" value="1"/>
</dbReference>
<evidence type="ECO:0000256" key="6">
    <source>
        <dbReference type="HAMAP-Rule" id="MF_01659"/>
    </source>
</evidence>
<dbReference type="SUPFAM" id="SSF52518">
    <property type="entry name" value="Thiamin diphosphate-binding fold (THDP-binding)"/>
    <property type="match status" value="2"/>
</dbReference>
<keyword evidence="5 6" id="KW-0464">Manganese</keyword>
<dbReference type="NCBIfam" id="TIGR00173">
    <property type="entry name" value="menD"/>
    <property type="match status" value="1"/>
</dbReference>
<comment type="similarity">
    <text evidence="6">Belongs to the TPP enzyme family. MenD subfamily.</text>
</comment>
<comment type="catalytic activity">
    <reaction evidence="6">
        <text>isochorismate + 2-oxoglutarate + H(+) = 5-enolpyruvoyl-6-hydroxy-2-succinyl-cyclohex-3-ene-1-carboxylate + CO2</text>
        <dbReference type="Rhea" id="RHEA:25593"/>
        <dbReference type="ChEBI" id="CHEBI:15378"/>
        <dbReference type="ChEBI" id="CHEBI:16526"/>
        <dbReference type="ChEBI" id="CHEBI:16810"/>
        <dbReference type="ChEBI" id="CHEBI:29780"/>
        <dbReference type="ChEBI" id="CHEBI:58818"/>
        <dbReference type="EC" id="2.2.1.9"/>
    </reaction>
</comment>
<feature type="domain" description="Thiamine pyrophosphate enzyme N-terminal TPP-binding" evidence="7">
    <location>
        <begin position="14"/>
        <end position="127"/>
    </location>
</feature>
<evidence type="ECO:0000313" key="9">
    <source>
        <dbReference type="EMBL" id="MFB2893178.1"/>
    </source>
</evidence>
<dbReference type="RefSeq" id="WP_413262841.1">
    <property type="nucleotide sequence ID" value="NZ_JBHFNR010000065.1"/>
</dbReference>
<comment type="pathway">
    <text evidence="6">Quinol/quinone metabolism; 1,4-dihydroxy-2-naphthoate biosynthesis; 1,4-dihydroxy-2-naphthoate from chorismate: step 2/7.</text>
</comment>
<reference evidence="9 10" key="1">
    <citation type="submission" date="2024-09" db="EMBL/GenBank/DDBJ databases">
        <title>Floridaenema gen nov. (Aerosakkonemataceae, Aerosakkonematales ord. nov., Cyanobacteria) from benthic tropical and subtropical fresh waters, with the description of four new species.</title>
        <authorList>
            <person name="Moretto J.A."/>
            <person name="Berthold D.E."/>
            <person name="Lefler F.W."/>
            <person name="Huang I.-S."/>
            <person name="Laughinghouse H. IV."/>
        </authorList>
    </citation>
    <scope>NUCLEOTIDE SEQUENCE [LARGE SCALE GENOMIC DNA]</scope>
    <source>
        <strain evidence="9 10">BLCC-F50</strain>
    </source>
</reference>
<dbReference type="EMBL" id="JBHFNR010000065">
    <property type="protein sequence ID" value="MFB2893178.1"/>
    <property type="molecule type" value="Genomic_DNA"/>
</dbReference>
<comment type="caution">
    <text evidence="9">The sequence shown here is derived from an EMBL/GenBank/DDBJ whole genome shotgun (WGS) entry which is preliminary data.</text>
</comment>
<keyword evidence="3 6" id="KW-0460">Magnesium</keyword>
<dbReference type="GO" id="GO:0070204">
    <property type="term" value="F:2-succinyl-5-enolpyruvyl-6-hydroxy-3-cyclohexene-1-carboxylic-acid synthase activity"/>
    <property type="evidence" value="ECO:0007669"/>
    <property type="project" value="UniProtKB-EC"/>
</dbReference>
<dbReference type="InterPro" id="IPR029061">
    <property type="entry name" value="THDP-binding"/>
</dbReference>
<evidence type="ECO:0000259" key="8">
    <source>
        <dbReference type="Pfam" id="PF16582"/>
    </source>
</evidence>
<organism evidence="9 10">
    <name type="scientific">Floridaenema flaviceps BLCC-F50</name>
    <dbReference type="NCBI Taxonomy" id="3153642"/>
    <lineage>
        <taxon>Bacteria</taxon>
        <taxon>Bacillati</taxon>
        <taxon>Cyanobacteriota</taxon>
        <taxon>Cyanophyceae</taxon>
        <taxon>Oscillatoriophycideae</taxon>
        <taxon>Aerosakkonematales</taxon>
        <taxon>Aerosakkonemataceae</taxon>
        <taxon>Floridanema</taxon>
        <taxon>Floridanema flaviceps</taxon>
    </lineage>
</organism>
<evidence type="ECO:0000256" key="5">
    <source>
        <dbReference type="ARBA" id="ARBA00023211"/>
    </source>
</evidence>
<dbReference type="EC" id="2.2.1.9" evidence="6"/>
<dbReference type="Pfam" id="PF02776">
    <property type="entry name" value="TPP_enzyme_N"/>
    <property type="match status" value="1"/>
</dbReference>
<comment type="cofactor">
    <cofactor evidence="6">
        <name>Mg(2+)</name>
        <dbReference type="ChEBI" id="CHEBI:18420"/>
    </cofactor>
    <cofactor evidence="6">
        <name>Mn(2+)</name>
        <dbReference type="ChEBI" id="CHEBI:29035"/>
    </cofactor>
</comment>
<dbReference type="InterPro" id="IPR012001">
    <property type="entry name" value="Thiamin_PyroP_enz_TPP-bd_dom"/>
</dbReference>
<evidence type="ECO:0000256" key="4">
    <source>
        <dbReference type="ARBA" id="ARBA00023052"/>
    </source>
</evidence>
<comment type="cofactor">
    <cofactor evidence="6">
        <name>thiamine diphosphate</name>
        <dbReference type="ChEBI" id="CHEBI:58937"/>
    </cofactor>
    <text evidence="6">Binds 1 thiamine pyrophosphate per subunit.</text>
</comment>
<evidence type="ECO:0000256" key="3">
    <source>
        <dbReference type="ARBA" id="ARBA00022842"/>
    </source>
</evidence>
<dbReference type="PIRSF" id="PIRSF004983">
    <property type="entry name" value="MenD"/>
    <property type="match status" value="1"/>
</dbReference>
<dbReference type="CDD" id="cd02009">
    <property type="entry name" value="TPP_SHCHC_synthase"/>
    <property type="match status" value="1"/>
</dbReference>
<dbReference type="PANTHER" id="PTHR42916">
    <property type="entry name" value="2-SUCCINYL-5-ENOLPYRUVYL-6-HYDROXY-3-CYCLOHEXENE-1-CARBOXYLATE SYNTHASE"/>
    <property type="match status" value="1"/>
</dbReference>
<comment type="pathway">
    <text evidence="6">Cofactor biosynthesis; phylloquinone biosynthesis.</text>
</comment>
<dbReference type="Proteomes" id="UP001576784">
    <property type="component" value="Unassembled WGS sequence"/>
</dbReference>
<dbReference type="InterPro" id="IPR004433">
    <property type="entry name" value="MenaQ_synth_MenD"/>
</dbReference>
<evidence type="ECO:0000256" key="1">
    <source>
        <dbReference type="ARBA" id="ARBA00022679"/>
    </source>
</evidence>
<evidence type="ECO:0000259" key="7">
    <source>
        <dbReference type="Pfam" id="PF02776"/>
    </source>
</evidence>
<keyword evidence="2 6" id="KW-0479">Metal-binding</keyword>
<evidence type="ECO:0000313" key="10">
    <source>
        <dbReference type="Proteomes" id="UP001576784"/>
    </source>
</evidence>
<dbReference type="CDD" id="cd07037">
    <property type="entry name" value="TPP_PYR_MenD"/>
    <property type="match status" value="1"/>
</dbReference>
<evidence type="ECO:0000256" key="2">
    <source>
        <dbReference type="ARBA" id="ARBA00022723"/>
    </source>
</evidence>